<reference evidence="1 2" key="1">
    <citation type="submission" date="2023-12" db="EMBL/GenBank/DDBJ databases">
        <title>Baltic Sea Cyanobacteria.</title>
        <authorList>
            <person name="Delbaje E."/>
            <person name="Fewer D.P."/>
            <person name="Shishido T.K."/>
        </authorList>
    </citation>
    <scope>NUCLEOTIDE SEQUENCE [LARGE SCALE GENOMIC DNA]</scope>
    <source>
        <strain evidence="1 2">UHCC 0281</strain>
    </source>
</reference>
<gene>
    <name evidence="1" type="ORF">VB739_03050</name>
</gene>
<proteinExistence type="predicted"/>
<sequence length="235" mass="24774">MTAPSRDPLDEAIAARRSQDPLVGAKIGAEEVSRRLLQAMATDRGVHVESLLAVCGALAGHAWQASLRARARAAGQMEPEGLHVIGTQNGGSFLVGEGLAQGLFQDRYSTWGLAAAAAQQAGCSALPDPMALWRHGMDSLGQDSFGVPQVPSRHSPSSDSLQSLASLWPALLPVVQRFCPDPAEWPILFGLLAQKAITMGREVIDPCLALRIVMDTAIANAMVILPESQEAPPGS</sequence>
<name>A0ABU5SSS1_9CYAN</name>
<keyword evidence="2" id="KW-1185">Reference proteome</keyword>
<accession>A0ABU5SSS1</accession>
<organism evidence="1 2">
    <name type="scientific">Cyanobium gracile UHCC 0281</name>
    <dbReference type="NCBI Taxonomy" id="3110309"/>
    <lineage>
        <taxon>Bacteria</taxon>
        <taxon>Bacillati</taxon>
        <taxon>Cyanobacteriota</taxon>
        <taxon>Cyanophyceae</taxon>
        <taxon>Synechococcales</taxon>
        <taxon>Prochlorococcaceae</taxon>
        <taxon>Cyanobium</taxon>
    </lineage>
</organism>
<dbReference type="RefSeq" id="WP_323355655.1">
    <property type="nucleotide sequence ID" value="NZ_JAYGHY010000005.1"/>
</dbReference>
<dbReference type="EMBL" id="JAYGHY010000005">
    <property type="protein sequence ID" value="MEA5441523.1"/>
    <property type="molecule type" value="Genomic_DNA"/>
</dbReference>
<dbReference type="Proteomes" id="UP001302329">
    <property type="component" value="Unassembled WGS sequence"/>
</dbReference>
<comment type="caution">
    <text evidence="1">The sequence shown here is derived from an EMBL/GenBank/DDBJ whole genome shotgun (WGS) entry which is preliminary data.</text>
</comment>
<evidence type="ECO:0000313" key="2">
    <source>
        <dbReference type="Proteomes" id="UP001302329"/>
    </source>
</evidence>
<evidence type="ECO:0000313" key="1">
    <source>
        <dbReference type="EMBL" id="MEA5441523.1"/>
    </source>
</evidence>
<protein>
    <submittedName>
        <fullName evidence="1">Uncharacterized protein</fullName>
    </submittedName>
</protein>